<organism evidence="4">
    <name type="scientific">Echinostoma caproni</name>
    <dbReference type="NCBI Taxonomy" id="27848"/>
    <lineage>
        <taxon>Eukaryota</taxon>
        <taxon>Metazoa</taxon>
        <taxon>Spiralia</taxon>
        <taxon>Lophotrochozoa</taxon>
        <taxon>Platyhelminthes</taxon>
        <taxon>Trematoda</taxon>
        <taxon>Digenea</taxon>
        <taxon>Plagiorchiida</taxon>
        <taxon>Echinostomata</taxon>
        <taxon>Echinostomatoidea</taxon>
        <taxon>Echinostomatidae</taxon>
        <taxon>Echinostoma</taxon>
    </lineage>
</organism>
<protein>
    <submittedName>
        <fullName evidence="2 4">Uncharacterized protein</fullName>
    </submittedName>
</protein>
<name>A0A183AFS2_9TREM</name>
<accession>A0A183AFS2</accession>
<reference evidence="4" key="1">
    <citation type="submission" date="2016-06" db="UniProtKB">
        <authorList>
            <consortium name="WormBaseParasite"/>
        </authorList>
    </citation>
    <scope>IDENTIFICATION</scope>
</reference>
<proteinExistence type="predicted"/>
<dbReference type="AlphaFoldDB" id="A0A183AFS2"/>
<sequence length="296" mass="31923">MDKSELSDFSPDFRAAQPRHDEYVPDLEGSIYPCVSYVPGRLCRPRMVARSSVNSKLLSNTLSVICISAPDHTNPMPSMQRVNRIPQLNQSANSNTTSAVDAHSPHDSNPPLGSYRRRPISNPLSAGGASGRGAESSSFPASFYPVSVGGGAAAGAGTAGGTDERAQLLNIDDLLIRRNRPTSKVLSRDRHSTRSAQPLPPLVVVGGAPSVPPVISYQENAIQTRIECPPIADRNGDPNVYQCEKELDVDKPVKPPPSFTDTKEQGDLSRAARGTQPSWSDRGQLYTNYTLTYIVL</sequence>
<feature type="region of interest" description="Disordered" evidence="1">
    <location>
        <begin position="93"/>
        <end position="136"/>
    </location>
</feature>
<reference evidence="2 3" key="2">
    <citation type="submission" date="2018-11" db="EMBL/GenBank/DDBJ databases">
        <authorList>
            <consortium name="Pathogen Informatics"/>
        </authorList>
    </citation>
    <scope>NUCLEOTIDE SEQUENCE [LARGE SCALE GENOMIC DNA]</scope>
    <source>
        <strain evidence="2 3">Egypt</strain>
    </source>
</reference>
<evidence type="ECO:0000313" key="3">
    <source>
        <dbReference type="Proteomes" id="UP000272942"/>
    </source>
</evidence>
<dbReference type="OrthoDB" id="10476953at2759"/>
<evidence type="ECO:0000313" key="2">
    <source>
        <dbReference type="EMBL" id="VDP76592.1"/>
    </source>
</evidence>
<dbReference type="EMBL" id="UZAN01042708">
    <property type="protein sequence ID" value="VDP76592.1"/>
    <property type="molecule type" value="Genomic_DNA"/>
</dbReference>
<dbReference type="Proteomes" id="UP000272942">
    <property type="component" value="Unassembled WGS sequence"/>
</dbReference>
<feature type="region of interest" description="Disordered" evidence="1">
    <location>
        <begin position="182"/>
        <end position="201"/>
    </location>
</feature>
<evidence type="ECO:0000313" key="4">
    <source>
        <dbReference type="WBParaSite" id="ECPE_0000582001-mRNA-1"/>
    </source>
</evidence>
<dbReference type="WBParaSite" id="ECPE_0000582001-mRNA-1">
    <property type="protein sequence ID" value="ECPE_0000582001-mRNA-1"/>
    <property type="gene ID" value="ECPE_0000582001"/>
</dbReference>
<feature type="region of interest" description="Disordered" evidence="1">
    <location>
        <begin position="249"/>
        <end position="279"/>
    </location>
</feature>
<gene>
    <name evidence="2" type="ORF">ECPE_LOCUS5807</name>
</gene>
<keyword evidence="3" id="KW-1185">Reference proteome</keyword>
<evidence type="ECO:0000256" key="1">
    <source>
        <dbReference type="SAM" id="MobiDB-lite"/>
    </source>
</evidence>